<dbReference type="InterPro" id="IPR001304">
    <property type="entry name" value="C-type_lectin-like"/>
</dbReference>
<dbReference type="RefSeq" id="XP_055863714.1">
    <property type="nucleotide sequence ID" value="XM_056007739.1"/>
</dbReference>
<sequence length="325" mass="36247">MICYIYFCAILNISFIVSAHCIRLTVSPSKLLNGLTEKLEVNCTFLAGSDPSLSSLTSLSIRRWTNSTSLREAATVSSFNGVTLSDSVTAVGTIDNSGMSFLNVIWSYPNLTNQGEYECLADGLDTTGHPLSRSSNYNVTGLNPESELLVEEILKLRQTIHHLNTDFLSLKEEVSIFMSTLTHRVNASHRTMFETSAAFNGSQYSLYSIDTVVDIVQAQATCEIYGGNLVEVNNENEFHFLKTFIEDVSDAALVLIGGNQINDVGNWVYPHSNASIDYFRWAKDYPLFTMGANCLVLWGSFEWNMTNVNCLNSFLMRYMCENVLE</sequence>
<dbReference type="Gene3D" id="3.10.100.10">
    <property type="entry name" value="Mannose-Binding Protein A, subunit A"/>
    <property type="match status" value="1"/>
</dbReference>
<proteinExistence type="predicted"/>
<dbReference type="PROSITE" id="PS50041">
    <property type="entry name" value="C_TYPE_LECTIN_2"/>
    <property type="match status" value="1"/>
</dbReference>
<dbReference type="AlphaFoldDB" id="A0A9W2YLN8"/>
<evidence type="ECO:0000259" key="1">
    <source>
        <dbReference type="PROSITE" id="PS50041"/>
    </source>
</evidence>
<dbReference type="RefSeq" id="XP_055863719.1">
    <property type="nucleotide sequence ID" value="XM_056007744.1"/>
</dbReference>
<dbReference type="Proteomes" id="UP001165740">
    <property type="component" value="Chromosome 13"/>
</dbReference>
<gene>
    <name evidence="3 4 5 6 7 8 9" type="primary">LOC106074977</name>
</gene>
<feature type="domain" description="C-type lectin" evidence="1">
    <location>
        <begin position="199"/>
        <end position="317"/>
    </location>
</feature>
<dbReference type="RefSeq" id="XP_055863716.1">
    <property type="nucleotide sequence ID" value="XM_056007741.1"/>
</dbReference>
<protein>
    <submittedName>
        <fullName evidence="3 4">Uncharacterized protein LOC106074977 isoform X2</fullName>
    </submittedName>
</protein>
<evidence type="ECO:0000313" key="8">
    <source>
        <dbReference type="RefSeq" id="XP_055863719.1"/>
    </source>
</evidence>
<dbReference type="RefSeq" id="XP_055863718.1">
    <property type="nucleotide sequence ID" value="XM_056007743.1"/>
</dbReference>
<dbReference type="CDD" id="cd00037">
    <property type="entry name" value="CLECT"/>
    <property type="match status" value="1"/>
</dbReference>
<organism evidence="2 6">
    <name type="scientific">Biomphalaria glabrata</name>
    <name type="common">Bloodfluke planorb</name>
    <name type="synonym">Freshwater snail</name>
    <dbReference type="NCBI Taxonomy" id="6526"/>
    <lineage>
        <taxon>Eukaryota</taxon>
        <taxon>Metazoa</taxon>
        <taxon>Spiralia</taxon>
        <taxon>Lophotrochozoa</taxon>
        <taxon>Mollusca</taxon>
        <taxon>Gastropoda</taxon>
        <taxon>Heterobranchia</taxon>
        <taxon>Euthyneura</taxon>
        <taxon>Panpulmonata</taxon>
        <taxon>Hygrophila</taxon>
        <taxon>Lymnaeoidea</taxon>
        <taxon>Planorbidae</taxon>
        <taxon>Biomphalaria</taxon>
    </lineage>
</organism>
<dbReference type="RefSeq" id="XP_055863717.1">
    <property type="nucleotide sequence ID" value="XM_056007742.1"/>
</dbReference>
<dbReference type="RefSeq" id="XP_055863715.1">
    <property type="nucleotide sequence ID" value="XM_056007740.1"/>
</dbReference>
<evidence type="ECO:0000313" key="6">
    <source>
        <dbReference type="RefSeq" id="XP_055863717.1"/>
    </source>
</evidence>
<dbReference type="Pfam" id="PF00059">
    <property type="entry name" value="Lectin_C"/>
    <property type="match status" value="1"/>
</dbReference>
<evidence type="ECO:0000313" key="3">
    <source>
        <dbReference type="RefSeq" id="XP_055863714.1"/>
    </source>
</evidence>
<reference evidence="3 4" key="1">
    <citation type="submission" date="2025-04" db="UniProtKB">
        <authorList>
            <consortium name="RefSeq"/>
        </authorList>
    </citation>
    <scope>IDENTIFICATION</scope>
</reference>
<name>A0A9W2YLN8_BIOGL</name>
<dbReference type="SMART" id="SM00034">
    <property type="entry name" value="CLECT"/>
    <property type="match status" value="1"/>
</dbReference>
<evidence type="ECO:0000313" key="9">
    <source>
        <dbReference type="RefSeq" id="XP_055863721.1"/>
    </source>
</evidence>
<evidence type="ECO:0000313" key="7">
    <source>
        <dbReference type="RefSeq" id="XP_055863718.1"/>
    </source>
</evidence>
<evidence type="ECO:0000313" key="2">
    <source>
        <dbReference type="Proteomes" id="UP001165740"/>
    </source>
</evidence>
<dbReference type="SUPFAM" id="SSF56436">
    <property type="entry name" value="C-type lectin-like"/>
    <property type="match status" value="1"/>
</dbReference>
<accession>A0A9W2YLN8</accession>
<dbReference type="GeneID" id="106074977"/>
<dbReference type="RefSeq" id="XP_055863721.1">
    <property type="nucleotide sequence ID" value="XM_056007746.1"/>
</dbReference>
<evidence type="ECO:0000313" key="4">
    <source>
        <dbReference type="RefSeq" id="XP_055863715.1"/>
    </source>
</evidence>
<dbReference type="InterPro" id="IPR016186">
    <property type="entry name" value="C-type_lectin-like/link_sf"/>
</dbReference>
<evidence type="ECO:0000313" key="5">
    <source>
        <dbReference type="RefSeq" id="XP_055863716.1"/>
    </source>
</evidence>
<dbReference type="InterPro" id="IPR016187">
    <property type="entry name" value="CTDL_fold"/>
</dbReference>
<keyword evidence="2" id="KW-1185">Reference proteome</keyword>